<dbReference type="eggNOG" id="ENOG50330SJ">
    <property type="taxonomic scope" value="Bacteria"/>
</dbReference>
<feature type="transmembrane region" description="Helical" evidence="1">
    <location>
        <begin position="115"/>
        <end position="136"/>
    </location>
</feature>
<evidence type="ECO:0000259" key="2">
    <source>
        <dbReference type="Pfam" id="PF07331"/>
    </source>
</evidence>
<feature type="transmembrane region" description="Helical" evidence="1">
    <location>
        <begin position="67"/>
        <end position="85"/>
    </location>
</feature>
<keyword evidence="1" id="KW-0812">Transmembrane</keyword>
<reference evidence="4" key="1">
    <citation type="submission" date="2010-05" db="EMBL/GenBank/DDBJ databases">
        <title>The complete genome of Truepera radiovictris DSM 17093.</title>
        <authorList>
            <consortium name="US DOE Joint Genome Institute (JGI-PGF)"/>
            <person name="Lucas S."/>
            <person name="Copeland A."/>
            <person name="Lapidus A."/>
            <person name="Glavina del Rio T."/>
            <person name="Dalin E."/>
            <person name="Tice H."/>
            <person name="Bruce D."/>
            <person name="Goodwin L."/>
            <person name="Pitluck S."/>
            <person name="Kyrpides N."/>
            <person name="Mavromatis K."/>
            <person name="Ovchinnikova G."/>
            <person name="Munk A.C."/>
            <person name="Detter J.C."/>
            <person name="Han C."/>
            <person name="Tapia R."/>
            <person name="Land M."/>
            <person name="Hauser L."/>
            <person name="Markowitz V."/>
            <person name="Cheng J.-F."/>
            <person name="Hugenholtz P."/>
            <person name="Woyke T."/>
            <person name="Wu D."/>
            <person name="Tindall B."/>
            <person name="Pomrenke H.G."/>
            <person name="Brambilla E."/>
            <person name="Klenk H.-P."/>
            <person name="Eisen J.A."/>
        </authorList>
    </citation>
    <scope>NUCLEOTIDE SEQUENCE [LARGE SCALE GENOMIC DNA]</scope>
    <source>
        <strain evidence="4">DSM 17093 / CIP 108686 / LMG 22925 / RQ-24</strain>
    </source>
</reference>
<accession>D7CXE5</accession>
<evidence type="ECO:0000313" key="4">
    <source>
        <dbReference type="Proteomes" id="UP000000379"/>
    </source>
</evidence>
<organism evidence="3 4">
    <name type="scientific">Truepera radiovictrix (strain DSM 17093 / CIP 108686 / LMG 22925 / RQ-24)</name>
    <dbReference type="NCBI Taxonomy" id="649638"/>
    <lineage>
        <taxon>Bacteria</taxon>
        <taxon>Thermotogati</taxon>
        <taxon>Deinococcota</taxon>
        <taxon>Deinococci</taxon>
        <taxon>Trueperales</taxon>
        <taxon>Trueperaceae</taxon>
        <taxon>Truepera</taxon>
    </lineage>
</organism>
<protein>
    <submittedName>
        <fullName evidence="3">Tricarboxylic transport membrane protein</fullName>
    </submittedName>
</protein>
<keyword evidence="4" id="KW-1185">Reference proteome</keyword>
<dbReference type="InterPro" id="IPR009936">
    <property type="entry name" value="DUF1468"/>
</dbReference>
<evidence type="ECO:0000256" key="1">
    <source>
        <dbReference type="SAM" id="Phobius"/>
    </source>
</evidence>
<dbReference type="EMBL" id="CP002049">
    <property type="protein sequence ID" value="ADI13269.1"/>
    <property type="molecule type" value="Genomic_DNA"/>
</dbReference>
<reference evidence="3 4" key="2">
    <citation type="journal article" date="2011" name="Stand. Genomic Sci.">
        <title>Complete genome sequence of Truepera radiovictrix type strain (RQ-24).</title>
        <authorList>
            <person name="Ivanova N."/>
            <person name="Rohde C."/>
            <person name="Munk C."/>
            <person name="Nolan M."/>
            <person name="Lucas S."/>
            <person name="Del Rio T.G."/>
            <person name="Tice H."/>
            <person name="Deshpande S."/>
            <person name="Cheng J.F."/>
            <person name="Tapia R."/>
            <person name="Han C."/>
            <person name="Goodwin L."/>
            <person name="Pitluck S."/>
            <person name="Liolios K."/>
            <person name="Mavromatis K."/>
            <person name="Mikhailova N."/>
            <person name="Pati A."/>
            <person name="Chen A."/>
            <person name="Palaniappan K."/>
            <person name="Land M."/>
            <person name="Hauser L."/>
            <person name="Chang Y.J."/>
            <person name="Jeffries C.D."/>
            <person name="Brambilla E."/>
            <person name="Rohde M."/>
            <person name="Goker M."/>
            <person name="Tindall B.J."/>
            <person name="Woyke T."/>
            <person name="Bristow J."/>
            <person name="Eisen J.A."/>
            <person name="Markowitz V."/>
            <person name="Hugenholtz P."/>
            <person name="Kyrpides N.C."/>
            <person name="Klenk H.P."/>
            <person name="Lapidus A."/>
        </authorList>
    </citation>
    <scope>NUCLEOTIDE SEQUENCE [LARGE SCALE GENOMIC DNA]</scope>
    <source>
        <strain evidence="4">DSM 17093 / CIP 108686 / LMG 22925 / RQ-24</strain>
    </source>
</reference>
<name>D7CXE5_TRURR</name>
<evidence type="ECO:0000313" key="3">
    <source>
        <dbReference type="EMBL" id="ADI13269.1"/>
    </source>
</evidence>
<dbReference type="Proteomes" id="UP000000379">
    <property type="component" value="Chromosome"/>
</dbReference>
<dbReference type="KEGG" id="tra:Trad_0127"/>
<dbReference type="AlphaFoldDB" id="D7CXE5"/>
<dbReference type="RefSeq" id="WP_013176649.1">
    <property type="nucleotide sequence ID" value="NC_014221.1"/>
</dbReference>
<gene>
    <name evidence="3" type="ordered locus">Trad_0127</name>
</gene>
<feature type="domain" description="DUF1468" evidence="2">
    <location>
        <begin position="5"/>
        <end position="137"/>
    </location>
</feature>
<dbReference type="STRING" id="649638.Trad_0127"/>
<keyword evidence="1" id="KW-0472">Membrane</keyword>
<dbReference type="Pfam" id="PF07331">
    <property type="entry name" value="TctB"/>
    <property type="match status" value="1"/>
</dbReference>
<keyword evidence="1" id="KW-1133">Transmembrane helix</keyword>
<sequence>MSDRVAALLLLLLALFFGLEALSYRAGDFTDALGARAFPLAVTALLVPSALYLLLRPQPDKPWPPAPVWGVLGVAVATFIAYALLLEPLGFIFATTLFFVVFGAFFAAPWWRSALAGLAFSAALYAIFVWALDLYLPVGGLFERFI</sequence>
<proteinExistence type="predicted"/>
<feature type="transmembrane region" description="Helical" evidence="1">
    <location>
        <begin position="37"/>
        <end position="55"/>
    </location>
</feature>
<feature type="transmembrane region" description="Helical" evidence="1">
    <location>
        <begin position="91"/>
        <end position="108"/>
    </location>
</feature>
<dbReference type="HOGENOM" id="CLU_110735_3_0_0"/>